<organism evidence="5 6">
    <name type="scientific">Terrabacter lapilli</name>
    <dbReference type="NCBI Taxonomy" id="436231"/>
    <lineage>
        <taxon>Bacteria</taxon>
        <taxon>Bacillati</taxon>
        <taxon>Actinomycetota</taxon>
        <taxon>Actinomycetes</taxon>
        <taxon>Micrococcales</taxon>
        <taxon>Intrasporangiaceae</taxon>
        <taxon>Terrabacter</taxon>
    </lineage>
</organism>
<dbReference type="Gene3D" id="3.20.20.30">
    <property type="entry name" value="Luciferase-like domain"/>
    <property type="match status" value="1"/>
</dbReference>
<feature type="compositionally biased region" description="Low complexity" evidence="3">
    <location>
        <begin position="362"/>
        <end position="375"/>
    </location>
</feature>
<evidence type="ECO:0000256" key="1">
    <source>
        <dbReference type="ARBA" id="ARBA00023002"/>
    </source>
</evidence>
<evidence type="ECO:0000256" key="3">
    <source>
        <dbReference type="SAM" id="MobiDB-lite"/>
    </source>
</evidence>
<keyword evidence="2" id="KW-0503">Monooxygenase</keyword>
<proteinExistence type="predicted"/>
<dbReference type="RefSeq" id="WP_344063416.1">
    <property type="nucleotide sequence ID" value="NZ_BAAAPU010000007.1"/>
</dbReference>
<dbReference type="SUPFAM" id="SSF51679">
    <property type="entry name" value="Bacterial luciferase-like"/>
    <property type="match status" value="1"/>
</dbReference>
<gene>
    <name evidence="5" type="ORF">GCM10009817_27410</name>
</gene>
<dbReference type="PANTHER" id="PTHR30137:SF8">
    <property type="entry name" value="BLR5498 PROTEIN"/>
    <property type="match status" value="1"/>
</dbReference>
<evidence type="ECO:0000313" key="5">
    <source>
        <dbReference type="EMBL" id="GAA1984475.1"/>
    </source>
</evidence>
<dbReference type="Proteomes" id="UP001500013">
    <property type="component" value="Unassembled WGS sequence"/>
</dbReference>
<protein>
    <submittedName>
        <fullName evidence="5">LLM class flavin-dependent oxidoreductase</fullName>
    </submittedName>
</protein>
<reference evidence="5 6" key="1">
    <citation type="journal article" date="2019" name="Int. J. Syst. Evol. Microbiol.">
        <title>The Global Catalogue of Microorganisms (GCM) 10K type strain sequencing project: providing services to taxonomists for standard genome sequencing and annotation.</title>
        <authorList>
            <consortium name="The Broad Institute Genomics Platform"/>
            <consortium name="The Broad Institute Genome Sequencing Center for Infectious Disease"/>
            <person name="Wu L."/>
            <person name="Ma J."/>
        </authorList>
    </citation>
    <scope>NUCLEOTIDE SEQUENCE [LARGE SCALE GENOMIC DNA]</scope>
    <source>
        <strain evidence="5 6">JCM 15628</strain>
    </source>
</reference>
<feature type="domain" description="Luciferase-like" evidence="4">
    <location>
        <begin position="1"/>
        <end position="304"/>
    </location>
</feature>
<dbReference type="PANTHER" id="PTHR30137">
    <property type="entry name" value="LUCIFERASE-LIKE MONOOXYGENASE"/>
    <property type="match status" value="1"/>
</dbReference>
<evidence type="ECO:0000313" key="6">
    <source>
        <dbReference type="Proteomes" id="UP001500013"/>
    </source>
</evidence>
<keyword evidence="1" id="KW-0560">Oxidoreductase</keyword>
<dbReference type="InterPro" id="IPR050766">
    <property type="entry name" value="Bact_Lucif_Oxidored"/>
</dbReference>
<name>A0ABN2SCR8_9MICO</name>
<dbReference type="EMBL" id="BAAAPU010000007">
    <property type="protein sequence ID" value="GAA1984475.1"/>
    <property type="molecule type" value="Genomic_DNA"/>
</dbReference>
<dbReference type="Pfam" id="PF00296">
    <property type="entry name" value="Bac_luciferase"/>
    <property type="match status" value="1"/>
</dbReference>
<evidence type="ECO:0000256" key="2">
    <source>
        <dbReference type="ARBA" id="ARBA00023033"/>
    </source>
</evidence>
<dbReference type="InterPro" id="IPR011251">
    <property type="entry name" value="Luciferase-like_dom"/>
</dbReference>
<comment type="caution">
    <text evidence="5">The sequence shown here is derived from an EMBL/GenBank/DDBJ whole genome shotgun (WGS) entry which is preliminary data.</text>
</comment>
<evidence type="ECO:0000259" key="4">
    <source>
        <dbReference type="Pfam" id="PF00296"/>
    </source>
</evidence>
<sequence length="383" mass="42143">MRFCTYTLLDTSPDPVTGVARTQTQAFEHVGLQAEWAEELGFDAFGVGERHAQRFVSSSPPVVLAHVAARTTRIRLMTTVTVLSLLDPVRVAEDYATLDHLSGGRLDVVIGKGNDPDQNALYGYDLEGQWERNAEKYELLRRLWREERVTWSGRFRPPLVEATTQPRPLQQPIPVWHGSASSTESTELAARWGDPLFSANGFHPMEKYAALVRHYRERWEAHGHDPAGALVGAGFLGLLVADTTQEALRLYEPAFEAFRRSPGAVHNRLPFTTVEEYTRDSSALIGSPDEVVDKIGRYHDAFGHELSGISLDVPGLPEAVARRSVERFFSDVAPVVRREHPSRQGAGQQTAREPGGLGSNPPRAGAPDAWATATTPPSPAQVG</sequence>
<dbReference type="InterPro" id="IPR036661">
    <property type="entry name" value="Luciferase-like_sf"/>
</dbReference>
<keyword evidence="6" id="KW-1185">Reference proteome</keyword>
<feature type="region of interest" description="Disordered" evidence="3">
    <location>
        <begin position="336"/>
        <end position="383"/>
    </location>
</feature>
<accession>A0ABN2SCR8</accession>